<keyword evidence="5 9" id="KW-0812">Transmembrane</keyword>
<name>A0A067N3N4_BOTB1</name>
<dbReference type="GO" id="GO:0005886">
    <property type="term" value="C:plasma membrane"/>
    <property type="evidence" value="ECO:0007669"/>
    <property type="project" value="UniProtKB-SubCell"/>
</dbReference>
<dbReference type="InParanoid" id="A0A067N3N4"/>
<keyword evidence="6 9" id="KW-1133">Transmembrane helix</keyword>
<evidence type="ECO:0000256" key="8">
    <source>
        <dbReference type="SAM" id="Coils"/>
    </source>
</evidence>
<keyword evidence="8" id="KW-0175">Coiled coil</keyword>
<gene>
    <name evidence="10" type="ORF">BOTBODRAFT_104166</name>
</gene>
<dbReference type="InterPro" id="IPR002523">
    <property type="entry name" value="MgTranspt_CorA/ZnTranspt_ZntB"/>
</dbReference>
<accession>A0A067N3N4</accession>
<dbReference type="GO" id="GO:0015087">
    <property type="term" value="F:cobalt ion transmembrane transporter activity"/>
    <property type="evidence" value="ECO:0007669"/>
    <property type="project" value="TreeGrafter"/>
</dbReference>
<dbReference type="SUPFAM" id="SSF143865">
    <property type="entry name" value="CorA soluble domain-like"/>
    <property type="match status" value="1"/>
</dbReference>
<organism evidence="10 11">
    <name type="scientific">Botryobasidium botryosum (strain FD-172 SS1)</name>
    <dbReference type="NCBI Taxonomy" id="930990"/>
    <lineage>
        <taxon>Eukaryota</taxon>
        <taxon>Fungi</taxon>
        <taxon>Dikarya</taxon>
        <taxon>Basidiomycota</taxon>
        <taxon>Agaricomycotina</taxon>
        <taxon>Agaricomycetes</taxon>
        <taxon>Cantharellales</taxon>
        <taxon>Botryobasidiaceae</taxon>
        <taxon>Botryobasidium</taxon>
    </lineage>
</organism>
<dbReference type="OrthoDB" id="3231000at2759"/>
<keyword evidence="11" id="KW-1185">Reference proteome</keyword>
<dbReference type="PANTHER" id="PTHR46494:SF1">
    <property type="entry name" value="CORA FAMILY METAL ION TRANSPORTER (EUROFUNG)"/>
    <property type="match status" value="1"/>
</dbReference>
<dbReference type="Gene3D" id="1.20.58.340">
    <property type="entry name" value="Magnesium transport protein CorA, transmembrane region"/>
    <property type="match status" value="1"/>
</dbReference>
<feature type="transmembrane region" description="Helical" evidence="9">
    <location>
        <begin position="486"/>
        <end position="508"/>
    </location>
</feature>
<dbReference type="SUPFAM" id="SSF144083">
    <property type="entry name" value="Magnesium transport protein CorA, transmembrane region"/>
    <property type="match status" value="1"/>
</dbReference>
<dbReference type="InterPro" id="IPR045863">
    <property type="entry name" value="CorA_TM1_TM2"/>
</dbReference>
<dbReference type="GO" id="GO:0015095">
    <property type="term" value="F:magnesium ion transmembrane transporter activity"/>
    <property type="evidence" value="ECO:0007669"/>
    <property type="project" value="TreeGrafter"/>
</dbReference>
<comment type="similarity">
    <text evidence="2">Belongs to the CorA metal ion transporter (MIT) (TC 1.A.35) family.</text>
</comment>
<reference evidence="11" key="1">
    <citation type="journal article" date="2014" name="Proc. Natl. Acad. Sci. U.S.A.">
        <title>Extensive sampling of basidiomycete genomes demonstrates inadequacy of the white-rot/brown-rot paradigm for wood decay fungi.</title>
        <authorList>
            <person name="Riley R."/>
            <person name="Salamov A.A."/>
            <person name="Brown D.W."/>
            <person name="Nagy L.G."/>
            <person name="Floudas D."/>
            <person name="Held B.W."/>
            <person name="Levasseur A."/>
            <person name="Lombard V."/>
            <person name="Morin E."/>
            <person name="Otillar R."/>
            <person name="Lindquist E.A."/>
            <person name="Sun H."/>
            <person name="LaButti K.M."/>
            <person name="Schmutz J."/>
            <person name="Jabbour D."/>
            <person name="Luo H."/>
            <person name="Baker S.E."/>
            <person name="Pisabarro A.G."/>
            <person name="Walton J.D."/>
            <person name="Blanchette R.A."/>
            <person name="Henrissat B."/>
            <person name="Martin F."/>
            <person name="Cullen D."/>
            <person name="Hibbett D.S."/>
            <person name="Grigoriev I.V."/>
        </authorList>
    </citation>
    <scope>NUCLEOTIDE SEQUENCE [LARGE SCALE GENOMIC DNA]</scope>
    <source>
        <strain evidence="11">FD-172 SS1</strain>
    </source>
</reference>
<evidence type="ECO:0000256" key="4">
    <source>
        <dbReference type="ARBA" id="ARBA00022475"/>
    </source>
</evidence>
<keyword evidence="7 9" id="KW-0472">Membrane</keyword>
<feature type="transmembrane region" description="Helical" evidence="9">
    <location>
        <begin position="529"/>
        <end position="545"/>
    </location>
</feature>
<dbReference type="GO" id="GO:0000287">
    <property type="term" value="F:magnesium ion binding"/>
    <property type="evidence" value="ECO:0007669"/>
    <property type="project" value="TreeGrafter"/>
</dbReference>
<evidence type="ECO:0000256" key="6">
    <source>
        <dbReference type="ARBA" id="ARBA00022989"/>
    </source>
</evidence>
<evidence type="ECO:0000313" key="11">
    <source>
        <dbReference type="Proteomes" id="UP000027195"/>
    </source>
</evidence>
<evidence type="ECO:0000313" key="10">
    <source>
        <dbReference type="EMBL" id="KDQ18346.1"/>
    </source>
</evidence>
<evidence type="ECO:0000256" key="9">
    <source>
        <dbReference type="SAM" id="Phobius"/>
    </source>
</evidence>
<dbReference type="GO" id="GO:0050897">
    <property type="term" value="F:cobalt ion binding"/>
    <property type="evidence" value="ECO:0007669"/>
    <property type="project" value="TreeGrafter"/>
</dbReference>
<keyword evidence="3" id="KW-0813">Transport</keyword>
<feature type="transmembrane region" description="Helical" evidence="9">
    <location>
        <begin position="456"/>
        <end position="474"/>
    </location>
</feature>
<dbReference type="EMBL" id="KL198021">
    <property type="protein sequence ID" value="KDQ18346.1"/>
    <property type="molecule type" value="Genomic_DNA"/>
</dbReference>
<sequence length="552" mass="63253">MSLSPPPSHFQANFGNRRITSSYRHAAPAGPWPFIDNLADQTSEAEANSKLAAHIGICHHNPSPCKECKNWTAYPQKQFKNWTRNPTKKSGIWCAVQGWDLVESTVYTVNVMNSGSFDASVKPFLVTNKNKKTFWDELKADRGSDIRARALFVDKMSGPVLQILGTTYLIEPFFFSSSINWIPSRYQENVIPKEGDHITVTLVFIRSIPQALVDNGRAPEWPMGSRSRTGTRLGSTEEIDLQHGPRLPLRSGGQVLCEDLLALHMVRNRVGGSTLISYHPNNGYTNAEDLRMRLKLVGDSVYWGSIFEHSKDPTFVLLALLWSALYSWDEALENLYAHFCLLEEKVMDTNDMEITRELHTIRAHLLHYASLLEEFRKSVVFVRDTRNPAMDSCEPKEDRARDRARLDKECRNLLSEIDRLKMDRKMQEERVQNVMQLVFTSVNIADSDAMKRLSNLNMFFLPATFVAGIFGMNVKELVIDTRGSLVHYFEIAVPLTLMTLWLGITFQIRYAFINPKASIWRELSRPLEWFLYPLIYFFTSCFSRGRSTSHYS</sequence>
<feature type="coiled-coil region" evidence="8">
    <location>
        <begin position="403"/>
        <end position="437"/>
    </location>
</feature>
<dbReference type="STRING" id="930990.A0A067N3N4"/>
<evidence type="ECO:0000256" key="3">
    <source>
        <dbReference type="ARBA" id="ARBA00022448"/>
    </source>
</evidence>
<evidence type="ECO:0000256" key="5">
    <source>
        <dbReference type="ARBA" id="ARBA00022692"/>
    </source>
</evidence>
<evidence type="ECO:0000256" key="7">
    <source>
        <dbReference type="ARBA" id="ARBA00023136"/>
    </source>
</evidence>
<dbReference type="Proteomes" id="UP000027195">
    <property type="component" value="Unassembled WGS sequence"/>
</dbReference>
<keyword evidence="4" id="KW-1003">Cell membrane</keyword>
<dbReference type="PANTHER" id="PTHR46494">
    <property type="entry name" value="CORA FAMILY METAL ION TRANSPORTER (EUROFUNG)"/>
    <property type="match status" value="1"/>
</dbReference>
<protein>
    <submittedName>
        <fullName evidence="10">Uncharacterized protein</fullName>
    </submittedName>
</protein>
<dbReference type="AlphaFoldDB" id="A0A067N3N4"/>
<dbReference type="Pfam" id="PF01544">
    <property type="entry name" value="CorA"/>
    <property type="match status" value="1"/>
</dbReference>
<comment type="subcellular location">
    <subcellularLocation>
        <location evidence="1">Cell membrane</location>
        <topology evidence="1">Multi-pass membrane protein</topology>
    </subcellularLocation>
</comment>
<evidence type="ECO:0000256" key="2">
    <source>
        <dbReference type="ARBA" id="ARBA00009765"/>
    </source>
</evidence>
<dbReference type="HOGENOM" id="CLU_018401_0_0_1"/>
<evidence type="ECO:0000256" key="1">
    <source>
        <dbReference type="ARBA" id="ARBA00004651"/>
    </source>
</evidence>
<dbReference type="InterPro" id="IPR045861">
    <property type="entry name" value="CorA_cytoplasmic_dom"/>
</dbReference>
<proteinExistence type="inferred from homology"/>